<dbReference type="KEGG" id="pbk:Back11_63560"/>
<dbReference type="Gene3D" id="3.40.50.2000">
    <property type="entry name" value="Glycogen Phosphorylase B"/>
    <property type="match status" value="1"/>
</dbReference>
<evidence type="ECO:0008006" key="3">
    <source>
        <dbReference type="Google" id="ProtNLM"/>
    </source>
</evidence>
<dbReference type="SUPFAM" id="SSF53756">
    <property type="entry name" value="UDP-Glycosyltransferase/glycogen phosphorylase"/>
    <property type="match status" value="1"/>
</dbReference>
<dbReference type="EMBL" id="AP019308">
    <property type="protein sequence ID" value="BBH25011.1"/>
    <property type="molecule type" value="Genomic_DNA"/>
</dbReference>
<dbReference type="RefSeq" id="WP_125665594.1">
    <property type="nucleotide sequence ID" value="NZ_AP019308.1"/>
</dbReference>
<dbReference type="NCBIfam" id="NF033679">
    <property type="entry name" value="DNRLRE_dom"/>
    <property type="match status" value="1"/>
</dbReference>
<evidence type="ECO:0000313" key="2">
    <source>
        <dbReference type="Proteomes" id="UP000275368"/>
    </source>
</evidence>
<dbReference type="Proteomes" id="UP000275368">
    <property type="component" value="Chromosome"/>
</dbReference>
<name>A0A3G9JGI2_9BACL</name>
<reference evidence="1 2" key="1">
    <citation type="submission" date="2018-11" db="EMBL/GenBank/DDBJ databases">
        <title>Complete genome sequence of Paenibacillus baekrokdamisoli strain KCTC 33723.</title>
        <authorList>
            <person name="Kang S.W."/>
            <person name="Lee K.C."/>
            <person name="Kim K.K."/>
            <person name="Kim J.S."/>
            <person name="Kim D.S."/>
            <person name="Ko S.H."/>
            <person name="Yang S.H."/>
            <person name="Lee J.S."/>
        </authorList>
    </citation>
    <scope>NUCLEOTIDE SEQUENCE [LARGE SCALE GENOMIC DNA]</scope>
    <source>
        <strain evidence="1 2">KCTC 33723</strain>
    </source>
</reference>
<dbReference type="OrthoDB" id="9809622at2"/>
<dbReference type="Gene3D" id="2.60.120.970">
    <property type="match status" value="1"/>
</dbReference>
<keyword evidence="2" id="KW-1185">Reference proteome</keyword>
<protein>
    <recommendedName>
        <fullName evidence="3">Glycosyl transferase family 1 domain-containing protein</fullName>
    </recommendedName>
</protein>
<accession>A0A3G9JGI2</accession>
<proteinExistence type="predicted"/>
<organism evidence="1 2">
    <name type="scientific">Paenibacillus baekrokdamisoli</name>
    <dbReference type="NCBI Taxonomy" id="1712516"/>
    <lineage>
        <taxon>Bacteria</taxon>
        <taxon>Bacillati</taxon>
        <taxon>Bacillota</taxon>
        <taxon>Bacilli</taxon>
        <taxon>Bacillales</taxon>
        <taxon>Paenibacillaceae</taxon>
        <taxon>Paenibacillus</taxon>
    </lineage>
</organism>
<evidence type="ECO:0000313" key="1">
    <source>
        <dbReference type="EMBL" id="BBH25011.1"/>
    </source>
</evidence>
<gene>
    <name evidence="1" type="ORF">Back11_63560</name>
</gene>
<sequence>MKVIHAYEKGNSQAGLLVKKLQISGHQVESYEMDVPVSKERITASLPAEVIHLHNSSFVAAHLTDVYVETNNRIATFIHYETSDLRTEKDAIRFNPYAKLGLTFQDAHVTNNLNLLSPLYPACIVKDVEAVAYAAKVHNRVYVVPHAIDLDAITILPSTKGSNSLPLILHLLTNDSKGTDYIEEVIDRLQKEGYQFEYRRIENTSHEDALRQMQQGDIIIDHLLRGSYGVVSIEAMALGKPAISYIREDLKSRYDPSLPVISANPATLYQKLIPLIKDAELRVRIGKAGREYVEQHHHVSAVINKLVEAYRAEIEYLLNPPQSEQPTIVDTITGNTLVNGENRTIEHDTMTRATQTRHLQPNRYYTRKRAKNRSNSYFSFNMAEIPLSATITKAVIVLPVMLNKKQIVSVVRIKRDWNSKKAKRKLPIVFPRQFGKLSTLNRTSVLHWDCTELVRRWHRNGLKNHGIRISRKLRTHPELMITIDE</sequence>
<dbReference type="AlphaFoldDB" id="A0A3G9JGI2"/>